<keyword evidence="1" id="KW-1133">Transmembrane helix</keyword>
<dbReference type="GO" id="GO:0045271">
    <property type="term" value="C:respiratory chain complex I"/>
    <property type="evidence" value="ECO:0007669"/>
    <property type="project" value="TreeGrafter"/>
</dbReference>
<gene>
    <name evidence="2" type="ORF">LCGC14_2981280</name>
</gene>
<keyword evidence="1" id="KW-0812">Transmembrane</keyword>
<evidence type="ECO:0000256" key="1">
    <source>
        <dbReference type="SAM" id="Phobius"/>
    </source>
</evidence>
<dbReference type="AlphaFoldDB" id="A0A0F8X6G2"/>
<protein>
    <recommendedName>
        <fullName evidence="3">NADH-quinone oxidoreductase subunit B</fullName>
    </recommendedName>
</protein>
<keyword evidence="1" id="KW-0472">Membrane</keyword>
<organism evidence="2">
    <name type="scientific">marine sediment metagenome</name>
    <dbReference type="NCBI Taxonomy" id="412755"/>
    <lineage>
        <taxon>unclassified sequences</taxon>
        <taxon>metagenomes</taxon>
        <taxon>ecological metagenomes</taxon>
    </lineage>
</organism>
<proteinExistence type="predicted"/>
<dbReference type="PANTHER" id="PTHR11995:SF14">
    <property type="entry name" value="NADH DEHYDROGENASE [UBIQUINONE] IRON-SULFUR PROTEIN 7, MITOCHONDRIAL"/>
    <property type="match status" value="1"/>
</dbReference>
<dbReference type="GO" id="GO:0008137">
    <property type="term" value="F:NADH dehydrogenase (ubiquinone) activity"/>
    <property type="evidence" value="ECO:0007669"/>
    <property type="project" value="TreeGrafter"/>
</dbReference>
<dbReference type="GO" id="GO:0015990">
    <property type="term" value="P:electron transport coupled proton transport"/>
    <property type="evidence" value="ECO:0007669"/>
    <property type="project" value="TreeGrafter"/>
</dbReference>
<accession>A0A0F8X6G2</accession>
<evidence type="ECO:0000313" key="2">
    <source>
        <dbReference type="EMBL" id="KKK64727.1"/>
    </source>
</evidence>
<dbReference type="SUPFAM" id="SSF56770">
    <property type="entry name" value="HydA/Nqo6-like"/>
    <property type="match status" value="1"/>
</dbReference>
<dbReference type="GO" id="GO:0009060">
    <property type="term" value="P:aerobic respiration"/>
    <property type="evidence" value="ECO:0007669"/>
    <property type="project" value="TreeGrafter"/>
</dbReference>
<feature type="transmembrane region" description="Helical" evidence="1">
    <location>
        <begin position="30"/>
        <end position="49"/>
    </location>
</feature>
<feature type="non-terminal residue" evidence="2">
    <location>
        <position position="60"/>
    </location>
</feature>
<dbReference type="EMBL" id="LAZR01060893">
    <property type="protein sequence ID" value="KKK64727.1"/>
    <property type="molecule type" value="Genomic_DNA"/>
</dbReference>
<reference evidence="2" key="1">
    <citation type="journal article" date="2015" name="Nature">
        <title>Complex archaea that bridge the gap between prokaryotes and eukaryotes.</title>
        <authorList>
            <person name="Spang A."/>
            <person name="Saw J.H."/>
            <person name="Jorgensen S.L."/>
            <person name="Zaremba-Niedzwiedzka K."/>
            <person name="Martijn J."/>
            <person name="Lind A.E."/>
            <person name="van Eijk R."/>
            <person name="Schleper C."/>
            <person name="Guy L."/>
            <person name="Ettema T.J."/>
        </authorList>
    </citation>
    <scope>NUCLEOTIDE SEQUENCE</scope>
</reference>
<name>A0A0F8X6G2_9ZZZZ</name>
<evidence type="ECO:0008006" key="3">
    <source>
        <dbReference type="Google" id="ProtNLM"/>
    </source>
</evidence>
<sequence length="60" mass="6794">MGIIQERVQNPNFVTITADKLFNWSRLSSLWLLVYGIACCGIELIAAGAPRYDFDRYGII</sequence>
<dbReference type="Gene3D" id="3.40.50.12280">
    <property type="match status" value="1"/>
</dbReference>
<dbReference type="PANTHER" id="PTHR11995">
    <property type="entry name" value="NADH DEHYDROGENASE"/>
    <property type="match status" value="1"/>
</dbReference>
<comment type="caution">
    <text evidence="2">The sequence shown here is derived from an EMBL/GenBank/DDBJ whole genome shotgun (WGS) entry which is preliminary data.</text>
</comment>